<sequence length="197" mass="21431">MSPAASTSSSSPASSESAKSYKGEAKLEKYDTSAGTYEPGTSEHPPRNVPKPIKPANMNENSVAGLYSTVAFYAASFQYFVTTGDRQYLDQVKVDEEEDLSEDDEAAQYIAGGVAWFESPKIVITLTTDQPTKSGSGYTWPSTFVFDYGKNIHYAQGQTVPMPSTGTEKPQKGYMTGKYTGGVWEVTIMIYDLSDNS</sequence>
<name>A0A7Z9D7Y7_9MICC</name>
<evidence type="ECO:0000256" key="1">
    <source>
        <dbReference type="SAM" id="MobiDB-lite"/>
    </source>
</evidence>
<dbReference type="Proteomes" id="UP000282386">
    <property type="component" value="Chromosome"/>
</dbReference>
<gene>
    <name evidence="3" type="ORF">NCTC10207_02310</name>
</gene>
<evidence type="ECO:0000259" key="2">
    <source>
        <dbReference type="Pfam" id="PF19843"/>
    </source>
</evidence>
<dbReference type="AlphaFoldDB" id="A0A7Z9D7Y7"/>
<reference evidence="3 4" key="1">
    <citation type="submission" date="2018-12" db="EMBL/GenBank/DDBJ databases">
        <authorList>
            <consortium name="Pathogen Informatics"/>
        </authorList>
    </citation>
    <scope>NUCLEOTIDE SEQUENCE [LARGE SCALE GENOMIC DNA]</scope>
    <source>
        <strain evidence="3 4">NCTC10207</strain>
    </source>
</reference>
<proteinExistence type="predicted"/>
<feature type="region of interest" description="Disordered" evidence="1">
    <location>
        <begin position="1"/>
        <end position="55"/>
    </location>
</feature>
<feature type="domain" description="DUF6318" evidence="2">
    <location>
        <begin position="35"/>
        <end position="188"/>
    </location>
</feature>
<dbReference type="EMBL" id="LR134479">
    <property type="protein sequence ID" value="VEI24898.1"/>
    <property type="molecule type" value="Genomic_DNA"/>
</dbReference>
<dbReference type="InterPro" id="IPR046281">
    <property type="entry name" value="DUF6318"/>
</dbReference>
<evidence type="ECO:0000313" key="3">
    <source>
        <dbReference type="EMBL" id="VEI24898.1"/>
    </source>
</evidence>
<evidence type="ECO:0000313" key="4">
    <source>
        <dbReference type="Proteomes" id="UP000282386"/>
    </source>
</evidence>
<feature type="compositionally biased region" description="Low complexity" evidence="1">
    <location>
        <begin position="1"/>
        <end position="18"/>
    </location>
</feature>
<organism evidence="3 4">
    <name type="scientific">Rothia aeria</name>
    <dbReference type="NCBI Taxonomy" id="172042"/>
    <lineage>
        <taxon>Bacteria</taxon>
        <taxon>Bacillati</taxon>
        <taxon>Actinomycetota</taxon>
        <taxon>Actinomycetes</taxon>
        <taxon>Micrococcales</taxon>
        <taxon>Micrococcaceae</taxon>
        <taxon>Rothia</taxon>
    </lineage>
</organism>
<accession>A0A7Z9D7Y7</accession>
<protein>
    <recommendedName>
        <fullName evidence="2">DUF6318 domain-containing protein</fullName>
    </recommendedName>
</protein>
<dbReference type="Pfam" id="PF19843">
    <property type="entry name" value="DUF6318"/>
    <property type="match status" value="1"/>
</dbReference>
<feature type="compositionally biased region" description="Basic and acidic residues" evidence="1">
    <location>
        <begin position="19"/>
        <end position="31"/>
    </location>
</feature>